<proteinExistence type="predicted"/>
<reference evidence="3" key="1">
    <citation type="journal article" date="2011" name="Nat. Biotechnol.">
        <title>The genomic sequence of the Chinese hamster ovary (CHO)-K1 cell line.</title>
        <authorList>
            <person name="Xu X."/>
            <person name="Nagarajan H."/>
            <person name="Lewis N.E."/>
            <person name="Pan S."/>
            <person name="Cai Z."/>
            <person name="Liu X."/>
            <person name="Chen W."/>
            <person name="Xie M."/>
            <person name="Wang W."/>
            <person name="Hammond S."/>
            <person name="Andersen M.R."/>
            <person name="Neff N."/>
            <person name="Passarelli B."/>
            <person name="Koh W."/>
            <person name="Fan H.C."/>
            <person name="Wang J."/>
            <person name="Gui Y."/>
            <person name="Lee K.H."/>
            <person name="Betenbaugh M.J."/>
            <person name="Quake S.R."/>
            <person name="Famili I."/>
            <person name="Palsson B.O."/>
            <person name="Wang J."/>
        </authorList>
    </citation>
    <scope>NUCLEOTIDE SEQUENCE [LARGE SCALE GENOMIC DNA]</scope>
    <source>
        <strain evidence="3">CHO K1 cell line</strain>
    </source>
</reference>
<evidence type="ECO:0000313" key="3">
    <source>
        <dbReference type="Proteomes" id="UP000001075"/>
    </source>
</evidence>
<evidence type="ECO:0000256" key="1">
    <source>
        <dbReference type="SAM" id="Phobius"/>
    </source>
</evidence>
<sequence>MKFPMLSDSIVQYALLLYLRFPDFIFLMIENRKLKHQSYDYILFVESDFCGL</sequence>
<dbReference type="InParanoid" id="G3I092"/>
<dbReference type="AlphaFoldDB" id="G3I092"/>
<evidence type="ECO:0000313" key="2">
    <source>
        <dbReference type="EMBL" id="EGW08459.1"/>
    </source>
</evidence>
<protein>
    <submittedName>
        <fullName evidence="2">Uncharacterized protein</fullName>
    </submittedName>
</protein>
<keyword evidence="1" id="KW-0472">Membrane</keyword>
<name>G3I092_CRIGR</name>
<keyword evidence="1" id="KW-1133">Transmembrane helix</keyword>
<accession>G3I092</accession>
<organism evidence="2 3">
    <name type="scientific">Cricetulus griseus</name>
    <name type="common">Chinese hamster</name>
    <name type="synonym">Cricetulus barabensis griseus</name>
    <dbReference type="NCBI Taxonomy" id="10029"/>
    <lineage>
        <taxon>Eukaryota</taxon>
        <taxon>Metazoa</taxon>
        <taxon>Chordata</taxon>
        <taxon>Craniata</taxon>
        <taxon>Vertebrata</taxon>
        <taxon>Euteleostomi</taxon>
        <taxon>Mammalia</taxon>
        <taxon>Eutheria</taxon>
        <taxon>Euarchontoglires</taxon>
        <taxon>Glires</taxon>
        <taxon>Rodentia</taxon>
        <taxon>Myomorpha</taxon>
        <taxon>Muroidea</taxon>
        <taxon>Cricetidae</taxon>
        <taxon>Cricetinae</taxon>
        <taxon>Cricetulus</taxon>
    </lineage>
</organism>
<gene>
    <name evidence="2" type="ORF">I79_016769</name>
</gene>
<dbReference type="Proteomes" id="UP000001075">
    <property type="component" value="Unassembled WGS sequence"/>
</dbReference>
<feature type="transmembrane region" description="Helical" evidence="1">
    <location>
        <begin position="12"/>
        <end position="29"/>
    </location>
</feature>
<dbReference type="EMBL" id="JH001001">
    <property type="protein sequence ID" value="EGW08459.1"/>
    <property type="molecule type" value="Genomic_DNA"/>
</dbReference>
<keyword evidence="1" id="KW-0812">Transmembrane</keyword>